<dbReference type="InterPro" id="IPR017946">
    <property type="entry name" value="PLC-like_Pdiesterase_TIM-brl"/>
</dbReference>
<evidence type="ECO:0000256" key="3">
    <source>
        <dbReference type="ARBA" id="ARBA00022692"/>
    </source>
</evidence>
<evidence type="ECO:0000256" key="4">
    <source>
        <dbReference type="ARBA" id="ARBA00022801"/>
    </source>
</evidence>
<feature type="domain" description="GP-PDE" evidence="8">
    <location>
        <begin position="8"/>
        <end position="292"/>
    </location>
</feature>
<comment type="similarity">
    <text evidence="2">Belongs to the glycerophosphoryl diester phosphodiesterase family.</text>
</comment>
<dbReference type="PROSITE" id="PS50007">
    <property type="entry name" value="PIPLC_X_DOMAIN"/>
    <property type="match status" value="1"/>
</dbReference>
<comment type="subcellular location">
    <subcellularLocation>
        <location evidence="1">Membrane</location>
    </subcellularLocation>
</comment>
<protein>
    <recommendedName>
        <fullName evidence="8">GP-PDE domain-containing protein</fullName>
    </recommendedName>
</protein>
<evidence type="ECO:0000256" key="7">
    <source>
        <dbReference type="ARBA" id="ARBA00023136"/>
    </source>
</evidence>
<proteinExistence type="inferred from homology"/>
<gene>
    <name evidence="9" type="ORF">B5F17_10010</name>
</gene>
<sequence>MRKQYTGPWRMAHRGISQAAPENTLEAFRAAYHGGIEGLEIDIRMTRDGVIVIHHDETLERLTCGSDHPCTRAVRDCTWAELEALELPYANHLMDNWKDEGMEEHEAVDVARQLGQDPDHPYEIERQKDPRMAKLMRLSDLFEWMEQLTRRVILEIEYKAPGMMPELCALLEGFSGRSDCIVFSGEPELIDEIQDYARHNRLPEGVKLGANIRRLTPEWKEKIPSMKLFEVGLNIEALEREDIEWLRGRGILVFSNLGDTPGGWQKICTRSLTGFKTNYTGPFNAWWDEWKE</sequence>
<dbReference type="PROSITE" id="PS51704">
    <property type="entry name" value="GP_PDE"/>
    <property type="match status" value="1"/>
</dbReference>
<dbReference type="SUPFAM" id="SSF51695">
    <property type="entry name" value="PLC-like phosphodiesterases"/>
    <property type="match status" value="1"/>
</dbReference>
<keyword evidence="6" id="KW-0443">Lipid metabolism</keyword>
<dbReference type="RefSeq" id="WP_016146240.1">
    <property type="nucleotide sequence ID" value="NZ_CABKSA010000001.1"/>
</dbReference>
<keyword evidence="4" id="KW-0378">Hydrolase</keyword>
<accession>A0A1Y4L633</accession>
<dbReference type="EMBL" id="NFKK01000012">
    <property type="protein sequence ID" value="OUP52146.1"/>
    <property type="molecule type" value="Genomic_DNA"/>
</dbReference>
<comment type="caution">
    <text evidence="9">The sequence shown here is derived from an EMBL/GenBank/DDBJ whole genome shotgun (WGS) entry which is preliminary data.</text>
</comment>
<dbReference type="GO" id="GO:0005737">
    <property type="term" value="C:cytoplasm"/>
    <property type="evidence" value="ECO:0007669"/>
    <property type="project" value="UniProtKB-ARBA"/>
</dbReference>
<evidence type="ECO:0000256" key="1">
    <source>
        <dbReference type="ARBA" id="ARBA00004370"/>
    </source>
</evidence>
<reference evidence="10" key="1">
    <citation type="submission" date="2017-04" db="EMBL/GenBank/DDBJ databases">
        <title>Function of individual gut microbiota members based on whole genome sequencing of pure cultures obtained from chicken caecum.</title>
        <authorList>
            <person name="Medvecky M."/>
            <person name="Cejkova D."/>
            <person name="Polansky O."/>
            <person name="Karasova D."/>
            <person name="Kubasova T."/>
            <person name="Cizek A."/>
            <person name="Rychlik I."/>
        </authorList>
    </citation>
    <scope>NUCLEOTIDE SEQUENCE [LARGE SCALE GENOMIC DNA]</scope>
    <source>
        <strain evidence="10">An180</strain>
    </source>
</reference>
<dbReference type="CDD" id="cd08566">
    <property type="entry name" value="GDPD_AtGDE_like"/>
    <property type="match status" value="1"/>
</dbReference>
<keyword evidence="5" id="KW-1133">Transmembrane helix</keyword>
<organism evidence="9 10">
    <name type="scientific">Butyricicoccus pullicaecorum</name>
    <dbReference type="NCBI Taxonomy" id="501571"/>
    <lineage>
        <taxon>Bacteria</taxon>
        <taxon>Bacillati</taxon>
        <taxon>Bacillota</taxon>
        <taxon>Clostridia</taxon>
        <taxon>Eubacteriales</taxon>
        <taxon>Butyricicoccaceae</taxon>
        <taxon>Butyricicoccus</taxon>
    </lineage>
</organism>
<dbReference type="Pfam" id="PF03009">
    <property type="entry name" value="GDPD"/>
    <property type="match status" value="1"/>
</dbReference>
<dbReference type="GO" id="GO:0008081">
    <property type="term" value="F:phosphoric diester hydrolase activity"/>
    <property type="evidence" value="ECO:0007669"/>
    <property type="project" value="InterPro"/>
</dbReference>
<evidence type="ECO:0000256" key="2">
    <source>
        <dbReference type="ARBA" id="ARBA00007277"/>
    </source>
</evidence>
<dbReference type="Proteomes" id="UP000195897">
    <property type="component" value="Unassembled WGS sequence"/>
</dbReference>
<dbReference type="PANTHER" id="PTHR42758:SF2">
    <property type="entry name" value="PHOSPHATIDYLGLYCEROL PHOSPHOLIPASE C"/>
    <property type="match status" value="1"/>
</dbReference>
<keyword evidence="3" id="KW-0812">Transmembrane</keyword>
<dbReference type="GO" id="GO:0046475">
    <property type="term" value="P:glycerophospholipid catabolic process"/>
    <property type="evidence" value="ECO:0007669"/>
    <property type="project" value="TreeGrafter"/>
</dbReference>
<evidence type="ECO:0000259" key="8">
    <source>
        <dbReference type="PROSITE" id="PS51704"/>
    </source>
</evidence>
<evidence type="ECO:0000313" key="9">
    <source>
        <dbReference type="EMBL" id="OUP52146.1"/>
    </source>
</evidence>
<evidence type="ECO:0000256" key="6">
    <source>
        <dbReference type="ARBA" id="ARBA00023098"/>
    </source>
</evidence>
<dbReference type="Gene3D" id="3.20.20.190">
    <property type="entry name" value="Phosphatidylinositol (PI) phosphodiesterase"/>
    <property type="match status" value="1"/>
</dbReference>
<evidence type="ECO:0000313" key="10">
    <source>
        <dbReference type="Proteomes" id="UP000195897"/>
    </source>
</evidence>
<evidence type="ECO:0000256" key="5">
    <source>
        <dbReference type="ARBA" id="ARBA00022989"/>
    </source>
</evidence>
<dbReference type="PANTHER" id="PTHR42758">
    <property type="entry name" value="PHOSPHATIDYLGLYCEROL PHOSPHOLIPASE C"/>
    <property type="match status" value="1"/>
</dbReference>
<dbReference type="GO" id="GO:0016020">
    <property type="term" value="C:membrane"/>
    <property type="evidence" value="ECO:0007669"/>
    <property type="project" value="UniProtKB-SubCell"/>
</dbReference>
<dbReference type="InterPro" id="IPR030395">
    <property type="entry name" value="GP_PDE_dom"/>
</dbReference>
<dbReference type="InterPro" id="IPR052271">
    <property type="entry name" value="GDPD-Related"/>
</dbReference>
<name>A0A1Y4L633_9FIRM</name>
<dbReference type="AlphaFoldDB" id="A0A1Y4L633"/>
<keyword evidence="7" id="KW-0472">Membrane</keyword>